<evidence type="ECO:0000256" key="3">
    <source>
        <dbReference type="ARBA" id="ARBA00022475"/>
    </source>
</evidence>
<comment type="similarity">
    <text evidence="7">Belongs to the binding-protein-dependent transport system permease family.</text>
</comment>
<comment type="caution">
    <text evidence="9">The sequence shown here is derived from an EMBL/GenBank/DDBJ whole genome shotgun (WGS) entry which is preliminary data.</text>
</comment>
<proteinExistence type="inferred from homology"/>
<name>A0A844W6G0_9RHOB</name>
<evidence type="ECO:0000256" key="1">
    <source>
        <dbReference type="ARBA" id="ARBA00004651"/>
    </source>
</evidence>
<organism evidence="9 10">
    <name type="scientific">Pseudooceanicola pacificus</name>
    <dbReference type="NCBI Taxonomy" id="2676438"/>
    <lineage>
        <taxon>Bacteria</taxon>
        <taxon>Pseudomonadati</taxon>
        <taxon>Pseudomonadota</taxon>
        <taxon>Alphaproteobacteria</taxon>
        <taxon>Rhodobacterales</taxon>
        <taxon>Paracoccaceae</taxon>
        <taxon>Pseudooceanicola</taxon>
    </lineage>
</organism>
<keyword evidence="4 7" id="KW-0812">Transmembrane</keyword>
<keyword evidence="3" id="KW-1003">Cell membrane</keyword>
<dbReference type="Proteomes" id="UP000443843">
    <property type="component" value="Unassembled WGS sequence"/>
</dbReference>
<evidence type="ECO:0000256" key="6">
    <source>
        <dbReference type="ARBA" id="ARBA00023136"/>
    </source>
</evidence>
<dbReference type="PANTHER" id="PTHR30151:SF20">
    <property type="entry name" value="ABC TRANSPORTER PERMEASE PROTEIN HI_0355-RELATED"/>
    <property type="match status" value="1"/>
</dbReference>
<sequence length="253" mass="27704">MKATLQNIGLFLISGTLLILFWQFWVVWFEVPSYFLPSPEATGEALLYGLSGPYYPHIWATLSATLYGYVLGCGLAIVTGVIVAETPLVEKILTPYIVALQAIPKVALAPLIIVWFGYGLSSKVIMVAMICFFPVFVNVVVGIKATDANLISLFRAFSASRWMMLWHLKLPGAASMIFAGLQVSIVFALIGTIVTEFVASKLGLGVLISSSMTNLNVANMFAIIVLLAVLGIALNEIMRVVHRRVVFWESNRN</sequence>
<feature type="transmembrane region" description="Helical" evidence="7">
    <location>
        <begin position="166"/>
        <end position="195"/>
    </location>
</feature>
<evidence type="ECO:0000256" key="4">
    <source>
        <dbReference type="ARBA" id="ARBA00022692"/>
    </source>
</evidence>
<dbReference type="InterPro" id="IPR035906">
    <property type="entry name" value="MetI-like_sf"/>
</dbReference>
<dbReference type="PROSITE" id="PS50928">
    <property type="entry name" value="ABC_TM1"/>
    <property type="match status" value="1"/>
</dbReference>
<evidence type="ECO:0000256" key="5">
    <source>
        <dbReference type="ARBA" id="ARBA00022989"/>
    </source>
</evidence>
<gene>
    <name evidence="9" type="ORF">GLS40_10220</name>
</gene>
<evidence type="ECO:0000313" key="9">
    <source>
        <dbReference type="EMBL" id="MWB78401.1"/>
    </source>
</evidence>
<dbReference type="EMBL" id="WNXQ01000005">
    <property type="protein sequence ID" value="MWB78401.1"/>
    <property type="molecule type" value="Genomic_DNA"/>
</dbReference>
<dbReference type="Gene3D" id="1.10.3720.10">
    <property type="entry name" value="MetI-like"/>
    <property type="match status" value="1"/>
</dbReference>
<keyword evidence="10" id="KW-1185">Reference proteome</keyword>
<dbReference type="GO" id="GO:0055085">
    <property type="term" value="P:transmembrane transport"/>
    <property type="evidence" value="ECO:0007669"/>
    <property type="project" value="InterPro"/>
</dbReference>
<dbReference type="RefSeq" id="WP_160382681.1">
    <property type="nucleotide sequence ID" value="NZ_WNXQ01000005.1"/>
</dbReference>
<keyword evidence="2 7" id="KW-0813">Transport</keyword>
<dbReference type="InterPro" id="IPR000515">
    <property type="entry name" value="MetI-like"/>
</dbReference>
<feature type="transmembrane region" description="Helical" evidence="7">
    <location>
        <begin position="7"/>
        <end position="28"/>
    </location>
</feature>
<feature type="transmembrane region" description="Helical" evidence="7">
    <location>
        <begin position="96"/>
        <end position="118"/>
    </location>
</feature>
<dbReference type="Pfam" id="PF00528">
    <property type="entry name" value="BPD_transp_1"/>
    <property type="match status" value="1"/>
</dbReference>
<protein>
    <submittedName>
        <fullName evidence="9">ABC transporter permease subunit</fullName>
    </submittedName>
</protein>
<keyword evidence="5 7" id="KW-1133">Transmembrane helix</keyword>
<reference evidence="9 10" key="1">
    <citation type="submission" date="2019-11" db="EMBL/GenBank/DDBJ databases">
        <title>Pseudooceanicola pacifica sp. nov., isolated from deep-sea sediment of the Pacific Ocean.</title>
        <authorList>
            <person name="Lyu L."/>
        </authorList>
    </citation>
    <scope>NUCLEOTIDE SEQUENCE [LARGE SCALE GENOMIC DNA]</scope>
    <source>
        <strain evidence="9 10">216_PA32_1</strain>
    </source>
</reference>
<dbReference type="CDD" id="cd06261">
    <property type="entry name" value="TM_PBP2"/>
    <property type="match status" value="1"/>
</dbReference>
<keyword evidence="6 7" id="KW-0472">Membrane</keyword>
<dbReference type="GO" id="GO:0005886">
    <property type="term" value="C:plasma membrane"/>
    <property type="evidence" value="ECO:0007669"/>
    <property type="project" value="UniProtKB-SubCell"/>
</dbReference>
<evidence type="ECO:0000259" key="8">
    <source>
        <dbReference type="PROSITE" id="PS50928"/>
    </source>
</evidence>
<evidence type="ECO:0000313" key="10">
    <source>
        <dbReference type="Proteomes" id="UP000443843"/>
    </source>
</evidence>
<evidence type="ECO:0000256" key="7">
    <source>
        <dbReference type="RuleBase" id="RU363032"/>
    </source>
</evidence>
<feature type="transmembrane region" description="Helical" evidence="7">
    <location>
        <begin position="58"/>
        <end position="84"/>
    </location>
</feature>
<comment type="subcellular location">
    <subcellularLocation>
        <location evidence="1 7">Cell membrane</location>
        <topology evidence="1 7">Multi-pass membrane protein</topology>
    </subcellularLocation>
</comment>
<evidence type="ECO:0000256" key="2">
    <source>
        <dbReference type="ARBA" id="ARBA00022448"/>
    </source>
</evidence>
<feature type="domain" description="ABC transmembrane type-1" evidence="8">
    <location>
        <begin position="58"/>
        <end position="238"/>
    </location>
</feature>
<feature type="transmembrane region" description="Helical" evidence="7">
    <location>
        <begin position="124"/>
        <end position="145"/>
    </location>
</feature>
<dbReference type="PANTHER" id="PTHR30151">
    <property type="entry name" value="ALKANE SULFONATE ABC TRANSPORTER-RELATED, MEMBRANE SUBUNIT"/>
    <property type="match status" value="1"/>
</dbReference>
<dbReference type="AlphaFoldDB" id="A0A844W6G0"/>
<dbReference type="SUPFAM" id="SSF161098">
    <property type="entry name" value="MetI-like"/>
    <property type="match status" value="1"/>
</dbReference>
<accession>A0A844W6G0</accession>
<feature type="transmembrane region" description="Helical" evidence="7">
    <location>
        <begin position="215"/>
        <end position="234"/>
    </location>
</feature>